<feature type="domain" description="CBS" evidence="2">
    <location>
        <begin position="7"/>
        <end position="63"/>
    </location>
</feature>
<dbReference type="PROSITE" id="PS51371">
    <property type="entry name" value="CBS"/>
    <property type="match status" value="2"/>
</dbReference>
<name>A0A3B1B850_9ZZZZ</name>
<keyword evidence="1" id="KW-0129">CBS domain</keyword>
<dbReference type="SMART" id="SM00116">
    <property type="entry name" value="CBS"/>
    <property type="match status" value="2"/>
</dbReference>
<dbReference type="InterPro" id="IPR046342">
    <property type="entry name" value="CBS_dom_sf"/>
</dbReference>
<dbReference type="InterPro" id="IPR000644">
    <property type="entry name" value="CBS_dom"/>
</dbReference>
<evidence type="ECO:0000259" key="2">
    <source>
        <dbReference type="PROSITE" id="PS51371"/>
    </source>
</evidence>
<feature type="domain" description="CBS" evidence="2">
    <location>
        <begin position="91"/>
        <end position="147"/>
    </location>
</feature>
<sequence>MLVKEIMNTNVKVASLTTPVRDIAVTMCFNKISGVPIVNDENEIVGIVSEKDVLNSMYPKVDEYMQVGSYDFEQLENEYTDILNLRVKDIIKPGLFTVTPDDPILKAVSIMCLKKIRRIPVTEGTKLVGIVSIGDVHKAIFQKHLDANNSDLKAVS</sequence>
<accession>A0A3B1B850</accession>
<evidence type="ECO:0000256" key="1">
    <source>
        <dbReference type="ARBA" id="ARBA00023122"/>
    </source>
</evidence>
<dbReference type="Pfam" id="PF00571">
    <property type="entry name" value="CBS"/>
    <property type="match status" value="2"/>
</dbReference>
<reference evidence="3" key="1">
    <citation type="submission" date="2018-06" db="EMBL/GenBank/DDBJ databases">
        <authorList>
            <person name="Zhirakovskaya E."/>
        </authorList>
    </citation>
    <scope>NUCLEOTIDE SEQUENCE</scope>
</reference>
<dbReference type="Gene3D" id="3.10.580.10">
    <property type="entry name" value="CBS-domain"/>
    <property type="match status" value="1"/>
</dbReference>
<dbReference type="SUPFAM" id="SSF54631">
    <property type="entry name" value="CBS-domain pair"/>
    <property type="match status" value="1"/>
</dbReference>
<dbReference type="PANTHER" id="PTHR43080">
    <property type="entry name" value="CBS DOMAIN-CONTAINING PROTEIN CBSX3, MITOCHONDRIAL"/>
    <property type="match status" value="1"/>
</dbReference>
<dbReference type="PANTHER" id="PTHR43080:SF2">
    <property type="entry name" value="CBS DOMAIN-CONTAINING PROTEIN"/>
    <property type="match status" value="1"/>
</dbReference>
<evidence type="ECO:0000313" key="3">
    <source>
        <dbReference type="EMBL" id="VAX08174.1"/>
    </source>
</evidence>
<dbReference type="EMBL" id="UOFY01000027">
    <property type="protein sequence ID" value="VAX08174.1"/>
    <property type="molecule type" value="Genomic_DNA"/>
</dbReference>
<organism evidence="3">
    <name type="scientific">hydrothermal vent metagenome</name>
    <dbReference type="NCBI Taxonomy" id="652676"/>
    <lineage>
        <taxon>unclassified sequences</taxon>
        <taxon>metagenomes</taxon>
        <taxon>ecological metagenomes</taxon>
    </lineage>
</organism>
<proteinExistence type="predicted"/>
<dbReference type="CDD" id="cd04586">
    <property type="entry name" value="CBS_pair_BON_assoc"/>
    <property type="match status" value="1"/>
</dbReference>
<protein>
    <recommendedName>
        <fullName evidence="2">CBS domain-containing protein</fullName>
    </recommendedName>
</protein>
<gene>
    <name evidence="3" type="ORF">MNBD_GAMMA25-454</name>
</gene>
<dbReference type="InterPro" id="IPR051257">
    <property type="entry name" value="Diverse_CBS-Domain"/>
</dbReference>
<dbReference type="AlphaFoldDB" id="A0A3B1B850"/>